<evidence type="ECO:0000256" key="1">
    <source>
        <dbReference type="SAM" id="Phobius"/>
    </source>
</evidence>
<keyword evidence="1" id="KW-0472">Membrane</keyword>
<evidence type="ECO:0000313" key="3">
    <source>
        <dbReference type="Proteomes" id="UP000886724"/>
    </source>
</evidence>
<dbReference type="EMBL" id="DXET01000146">
    <property type="protein sequence ID" value="HIX81649.1"/>
    <property type="molecule type" value="Genomic_DNA"/>
</dbReference>
<dbReference type="Gene3D" id="2.20.28.160">
    <property type="match status" value="1"/>
</dbReference>
<comment type="caution">
    <text evidence="2">The sequence shown here is derived from an EMBL/GenBank/DDBJ whole genome shotgun (WGS) entry which is preliminary data.</text>
</comment>
<reference evidence="2" key="2">
    <citation type="submission" date="2021-04" db="EMBL/GenBank/DDBJ databases">
        <authorList>
            <person name="Gilroy R."/>
        </authorList>
    </citation>
    <scope>NUCLEOTIDE SEQUENCE</scope>
    <source>
        <strain evidence="2">ChiGjej1B1-14440</strain>
    </source>
</reference>
<protein>
    <recommendedName>
        <fullName evidence="4">Zn-finger containing protein</fullName>
    </recommendedName>
</protein>
<gene>
    <name evidence="2" type="ORF">H9980_06725</name>
</gene>
<dbReference type="Proteomes" id="UP000886724">
    <property type="component" value="Unassembled WGS sequence"/>
</dbReference>
<evidence type="ECO:0000313" key="2">
    <source>
        <dbReference type="EMBL" id="HIX81649.1"/>
    </source>
</evidence>
<feature type="transmembrane region" description="Helical" evidence="1">
    <location>
        <begin position="21"/>
        <end position="37"/>
    </location>
</feature>
<dbReference type="AlphaFoldDB" id="A0A9D1XLR2"/>
<evidence type="ECO:0008006" key="4">
    <source>
        <dbReference type="Google" id="ProtNLM"/>
    </source>
</evidence>
<keyword evidence="1" id="KW-1133">Transmembrane helix</keyword>
<accession>A0A9D1XLR2</accession>
<keyword evidence="1" id="KW-0812">Transmembrane</keyword>
<dbReference type="CDD" id="cd20335">
    <property type="entry name" value="BRcat_RBR"/>
    <property type="match status" value="1"/>
</dbReference>
<organism evidence="2 3">
    <name type="scientific">Candidatus Erysipelatoclostridium merdavium</name>
    <dbReference type="NCBI Taxonomy" id="2838566"/>
    <lineage>
        <taxon>Bacteria</taxon>
        <taxon>Bacillati</taxon>
        <taxon>Bacillota</taxon>
        <taxon>Erysipelotrichia</taxon>
        <taxon>Erysipelotrichales</taxon>
        <taxon>Erysipelotrichales incertae sedis</taxon>
    </lineage>
</organism>
<sequence length="130" mass="15426">MRERFNAFMQGRYGIDQLNSFLMIICIACFVITLFIQSPVILFIAYASWLIAIFRMFSKNIFARNRENEKYLNFFKPLSRWLELKLMNRQAPSHKYFSCPNCKQKVRVPKGHGKVIVTCPSCQNKFEKRT</sequence>
<name>A0A9D1XLR2_9FIRM</name>
<reference evidence="2" key="1">
    <citation type="journal article" date="2021" name="PeerJ">
        <title>Extensive microbial diversity within the chicken gut microbiome revealed by metagenomics and culture.</title>
        <authorList>
            <person name="Gilroy R."/>
            <person name="Ravi A."/>
            <person name="Getino M."/>
            <person name="Pursley I."/>
            <person name="Horton D.L."/>
            <person name="Alikhan N.F."/>
            <person name="Baker D."/>
            <person name="Gharbi K."/>
            <person name="Hall N."/>
            <person name="Watson M."/>
            <person name="Adriaenssens E.M."/>
            <person name="Foster-Nyarko E."/>
            <person name="Jarju S."/>
            <person name="Secka A."/>
            <person name="Antonio M."/>
            <person name="Oren A."/>
            <person name="Chaudhuri R.R."/>
            <person name="La Ragione R."/>
            <person name="Hildebrand F."/>
            <person name="Pallen M.J."/>
        </authorList>
    </citation>
    <scope>NUCLEOTIDE SEQUENCE</scope>
    <source>
        <strain evidence="2">ChiGjej1B1-14440</strain>
    </source>
</reference>
<proteinExistence type="predicted"/>